<dbReference type="EMBL" id="JBEAFC010000003">
    <property type="protein sequence ID" value="KAL1563262.1"/>
    <property type="molecule type" value="Genomic_DNA"/>
</dbReference>
<dbReference type="Gene3D" id="3.30.70.270">
    <property type="match status" value="1"/>
</dbReference>
<dbReference type="PANTHER" id="PTHR33067">
    <property type="entry name" value="RNA-DIRECTED DNA POLYMERASE-RELATED"/>
    <property type="match status" value="1"/>
</dbReference>
<feature type="domain" description="Reverse transcriptase/retrotransposon-derived protein RNase H-like" evidence="2">
    <location>
        <begin position="270"/>
        <end position="332"/>
    </location>
</feature>
<dbReference type="AlphaFoldDB" id="A0ABD1I4C6"/>
<evidence type="ECO:0000313" key="3">
    <source>
        <dbReference type="EMBL" id="KAL1563262.1"/>
    </source>
</evidence>
<dbReference type="Gene3D" id="2.40.70.10">
    <property type="entry name" value="Acid Proteases"/>
    <property type="match status" value="1"/>
</dbReference>
<dbReference type="InterPro" id="IPR043128">
    <property type="entry name" value="Rev_trsase/Diguanyl_cyclase"/>
</dbReference>
<reference evidence="3 4" key="1">
    <citation type="submission" date="2024-06" db="EMBL/GenBank/DDBJ databases">
        <title>A chromosome level genome sequence of Diviner's sage (Salvia divinorum).</title>
        <authorList>
            <person name="Ford S.A."/>
            <person name="Ro D.-K."/>
            <person name="Ness R.W."/>
            <person name="Phillips M.A."/>
        </authorList>
    </citation>
    <scope>NUCLEOTIDE SEQUENCE [LARGE SCALE GENOMIC DNA]</scope>
    <source>
        <strain evidence="3">SAF-2024a</strain>
        <tissue evidence="3">Leaf</tissue>
    </source>
</reference>
<gene>
    <name evidence="3" type="ORF">AAHA92_05749</name>
</gene>
<proteinExistence type="predicted"/>
<dbReference type="Pfam" id="PF17919">
    <property type="entry name" value="RT_RNaseH_2"/>
    <property type="match status" value="1"/>
</dbReference>
<comment type="caution">
    <text evidence="3">The sequence shown here is derived from an EMBL/GenBank/DDBJ whole genome shotgun (WGS) entry which is preliminary data.</text>
</comment>
<evidence type="ECO:0000313" key="4">
    <source>
        <dbReference type="Proteomes" id="UP001567538"/>
    </source>
</evidence>
<feature type="region of interest" description="Disordered" evidence="1">
    <location>
        <begin position="1"/>
        <end position="35"/>
    </location>
</feature>
<evidence type="ECO:0000259" key="2">
    <source>
        <dbReference type="Pfam" id="PF17919"/>
    </source>
</evidence>
<dbReference type="Proteomes" id="UP001567538">
    <property type="component" value="Unassembled WGS sequence"/>
</dbReference>
<evidence type="ECO:0000256" key="1">
    <source>
        <dbReference type="SAM" id="MobiDB-lite"/>
    </source>
</evidence>
<dbReference type="SUPFAM" id="SSF56672">
    <property type="entry name" value="DNA/RNA polymerases"/>
    <property type="match status" value="1"/>
</dbReference>
<dbReference type="InterPro" id="IPR041577">
    <property type="entry name" value="RT_RNaseH_2"/>
</dbReference>
<keyword evidence="4" id="KW-1185">Reference proteome</keyword>
<accession>A0ABD1I4C6</accession>
<dbReference type="InterPro" id="IPR021109">
    <property type="entry name" value="Peptidase_aspartic_dom_sf"/>
</dbReference>
<dbReference type="PANTHER" id="PTHR33067:SF9">
    <property type="entry name" value="RNA-DIRECTED DNA POLYMERASE"/>
    <property type="match status" value="1"/>
</dbReference>
<sequence>MPAEEEQSTLEKKEEEETQQNIPLPEKVAPTPSTPAEVRIPFPHRVQKKKIDDQFLKFLDIFRKMADRSVSYPRGIVEDTLIKVNDFIFPLDFVVLDMEEDKNIPHILGRPFLATGKTMIDVQKGELTLCLNDESITFSIYKAMQNHDDEARRVEHCKMIQVVDECALNSREEVPRRHHKFLPLRDPSKEKEKEEKEEELKPLPFHLKYAFLEENTTYSRCEETNLVFNWEKCHFMVKDGIVLGHKISARGLEVERAKIVAIEQLPPPSNEKAAFEILKNALVSAPVFISPDWSQPFEIMCDASDVAVGSALGQKRDKLFRVIYYASRTLDSA</sequence>
<dbReference type="InterPro" id="IPR043502">
    <property type="entry name" value="DNA/RNA_pol_sf"/>
</dbReference>
<protein>
    <recommendedName>
        <fullName evidence="2">Reverse transcriptase/retrotransposon-derived protein RNase H-like domain-containing protein</fullName>
    </recommendedName>
</protein>
<name>A0ABD1I4C6_SALDI</name>
<organism evidence="3 4">
    <name type="scientific">Salvia divinorum</name>
    <name type="common">Maria pastora</name>
    <name type="synonym">Diviner's sage</name>
    <dbReference type="NCBI Taxonomy" id="28513"/>
    <lineage>
        <taxon>Eukaryota</taxon>
        <taxon>Viridiplantae</taxon>
        <taxon>Streptophyta</taxon>
        <taxon>Embryophyta</taxon>
        <taxon>Tracheophyta</taxon>
        <taxon>Spermatophyta</taxon>
        <taxon>Magnoliopsida</taxon>
        <taxon>eudicotyledons</taxon>
        <taxon>Gunneridae</taxon>
        <taxon>Pentapetalae</taxon>
        <taxon>asterids</taxon>
        <taxon>lamiids</taxon>
        <taxon>Lamiales</taxon>
        <taxon>Lamiaceae</taxon>
        <taxon>Nepetoideae</taxon>
        <taxon>Mentheae</taxon>
        <taxon>Salviinae</taxon>
        <taxon>Salvia</taxon>
        <taxon>Salvia subgen. Calosphace</taxon>
    </lineage>
</organism>